<reference evidence="1" key="1">
    <citation type="submission" date="2022-06" db="EMBL/GenBank/DDBJ databases">
        <title>Devosia sp. XJ19-45 genome assembly.</title>
        <authorList>
            <person name="Li B."/>
            <person name="Cai M."/>
            <person name="Nie G."/>
            <person name="Li W."/>
        </authorList>
    </citation>
    <scope>NUCLEOTIDE SEQUENCE</scope>
    <source>
        <strain evidence="1">XJ19-45</strain>
    </source>
</reference>
<sequence length="278" mass="30038">MAEPLHIDRNGHRTWLKWHRARRKPSDPVFTGARILEAMRLGASVEVDLVVTADKGFAVLHDLALDHETTGTGLVAATGDAVIRQLHLRGNNGVPLADRVMLLDDLCALMEGGQVHPDALLQLDYKEDLAALDPKTVTNFARNVGPHAGNMIVSGGDLPAVLCLAEATPGLRVGYDPCYGESLARLQASLDYDAFTSEALRAAPQAAFIYLHHEIVLAADRAGYDMIAAIHADNRQVDAWTIREVTPASVAQVERLLALKVDQITTDDPEGLYAALTS</sequence>
<dbReference type="GO" id="GO:0006629">
    <property type="term" value="P:lipid metabolic process"/>
    <property type="evidence" value="ECO:0007669"/>
    <property type="project" value="InterPro"/>
</dbReference>
<comment type="caution">
    <text evidence="1">The sequence shown here is derived from an EMBL/GenBank/DDBJ whole genome shotgun (WGS) entry which is preliminary data.</text>
</comment>
<name>A0A9Q4APH9_9HYPH</name>
<evidence type="ECO:0000313" key="1">
    <source>
        <dbReference type="EMBL" id="MCP8887983.1"/>
    </source>
</evidence>
<dbReference type="InterPro" id="IPR017946">
    <property type="entry name" value="PLC-like_Pdiesterase_TIM-brl"/>
</dbReference>
<dbReference type="GO" id="GO:0008081">
    <property type="term" value="F:phosphoric diester hydrolase activity"/>
    <property type="evidence" value="ECO:0007669"/>
    <property type="project" value="InterPro"/>
</dbReference>
<dbReference type="Gene3D" id="3.20.20.190">
    <property type="entry name" value="Phosphatidylinositol (PI) phosphodiesterase"/>
    <property type="match status" value="1"/>
</dbReference>
<dbReference type="SUPFAM" id="SSF51695">
    <property type="entry name" value="PLC-like phosphodiesterases"/>
    <property type="match status" value="1"/>
</dbReference>
<dbReference type="AlphaFoldDB" id="A0A9Q4APH9"/>
<dbReference type="Proteomes" id="UP001060275">
    <property type="component" value="Unassembled WGS sequence"/>
</dbReference>
<dbReference type="PANTHER" id="PTHR46211">
    <property type="entry name" value="GLYCEROPHOSPHORYL DIESTER PHOSPHODIESTERASE"/>
    <property type="match status" value="1"/>
</dbReference>
<accession>A0A9Q4APH9</accession>
<dbReference type="EMBL" id="JAMWDU010000004">
    <property type="protein sequence ID" value="MCP8887983.1"/>
    <property type="molecule type" value="Genomic_DNA"/>
</dbReference>
<organism evidence="1 2">
    <name type="scientific">Devosia ureilytica</name>
    <dbReference type="NCBI Taxonomy" id="2952754"/>
    <lineage>
        <taxon>Bacteria</taxon>
        <taxon>Pseudomonadati</taxon>
        <taxon>Pseudomonadota</taxon>
        <taxon>Alphaproteobacteria</taxon>
        <taxon>Hyphomicrobiales</taxon>
        <taxon>Devosiaceae</taxon>
        <taxon>Devosia</taxon>
    </lineage>
</organism>
<gene>
    <name evidence="1" type="ORF">NF348_12735</name>
</gene>
<keyword evidence="2" id="KW-1185">Reference proteome</keyword>
<evidence type="ECO:0000313" key="2">
    <source>
        <dbReference type="Proteomes" id="UP001060275"/>
    </source>
</evidence>
<dbReference type="RefSeq" id="WP_254675063.1">
    <property type="nucleotide sequence ID" value="NZ_JAMWDU010000004.1"/>
</dbReference>
<dbReference type="PANTHER" id="PTHR46211:SF14">
    <property type="entry name" value="GLYCEROPHOSPHODIESTER PHOSPHODIESTERASE"/>
    <property type="match status" value="1"/>
</dbReference>
<protein>
    <submittedName>
        <fullName evidence="1">Glycerophosphodiester phosphodiesterase</fullName>
    </submittedName>
</protein>
<proteinExistence type="predicted"/>